<feature type="transmembrane region" description="Helical" evidence="2">
    <location>
        <begin position="1352"/>
        <end position="1372"/>
    </location>
</feature>
<dbReference type="Proteomes" id="UP001274830">
    <property type="component" value="Unassembled WGS sequence"/>
</dbReference>
<dbReference type="PROSITE" id="PS51257">
    <property type="entry name" value="PROKAR_LIPOPROTEIN"/>
    <property type="match status" value="1"/>
</dbReference>
<sequence>MNATIVRGDVPVGWKLMQRPWPGLVLAVVACVGFLLGSGYAIFTASKWTMERLRQRRPPTFATEKFRNLRPLRATQLVSQPIEPSSFGIFLGSINVPPTRREAQLFTQWDLTVLDPRREGVLEAVASASPLGPGKQIIARLDAAISFPKLELTEPAKALDTLFQTVDAYLRCHAESATPFTGVLLANYHHIIQPAIINELVKLLVGLNVDVYLEVSPPDYLTAEQCSSIDVAPLRGIICRNATVRVDGERCDYYQMVGLQRVQRALAKHTSLGGHILLAWDTLDDEAPLIHAVIKRSFSWCRFNTIPIWIGRQSALLHSEEVSAVTISEEPIGALMWLQGHERIALQGSWRANERINILPCTDSAIYDCLETDIPNLRSRLTLLSPASGRQDRDSDIVSSLQPMPLPCEGNFHPLDASEQGVPFESYGCFQLGQDCSQQDFDDIVDSQVHLKELGLLSRFKLADIESMRGRLERLVDIHTSTGSLSVYSEPLAELLELVSSATTDENSSLRIYEGLHSGFCKGLNRQFWAVYSRDIVTESMDVFVSRNAKDRLSTLLHAFLSSRGISRSVCFTAEVDLASANNSLNTSFGLPMGLLNNLDQLSPSEAMLLLRRLATQAAHESTSDKLIDDRLSNSGLTSQSELCNYPITLSCKISAYCEHQLLTLPTLIQLRAQNAELYLRGQYQPADVVRSRLAWYVDQGCACLEYGAALSVFQEIEQRLPQILMKIDSSSDFLDRLQTVLQQGIVSSGKIDASADFLALAMFSAFRKLALEEVYVEILDRNPFLGQHSDQAASFAEMFATGAQCETYFDLRPQVLGRILSEKFRLHCATHPPPRPDENDSEQPTSYASKLVDEDPDAARLDPPVWYRISFLSIFAAPALIDILLLSTLGRGLYLSTFMSKTESSMATAALMFSLLTCGAFGTWIGTGGSYYFFAMAYPAMNLYVLTRLVACAAVCLGIGGMAFIIIGILDGFYGAWIFFFYYVILTSYLTLLATLALYQVPGFSFQSGRTVIVAWVPILFVPPLLTLWLGHDIIIYPCVLTILVVGLVLGTRDVMGKWATWYFNMSFATDGEVVDFYKQLSGPKDEVPSYVTDLATTPAPRKALAEAVWKERCRPWWRKSTSSPLVKRLAEGSDATSFLMDWYTKYSRTKMPYTFSPTWNLQCKTAVDTLQDLQKGLRMHNAFIHWRFAGNETWCGAFYFVIALMDKWGRLLGGGSLSGGFLGYDIAQNAQHRFAVGFSLAYYLTAAICLDIVALPLWSTANHGTDQPISSLDNLHHAVNNAASTRRRLYWSSFVKFFFLHVWGVCIFATLMWVFATSGNGPVLFLAYTFAYTGLLWYQYNRIFAGSNVLMDLLITAPLGLSIGIALQVWNGDWPYGGVIALAATAWCANLLSFRTAKIGWPSHRTAIKAVNTPSYKLLVHSATSSEQDDSHEMASNAFEMYSSLPEDKRYRVVPSEYPGSEVVSLLTQSCLTRRTSLMNDAFPDYQQLFHQIATRWHCGEILLDAVSGATMSDSRSDLAQHTRSMTSYRGSELHILVFVGSVRVDGCWEQNDGQMVKIVAEALVHASAEAMFGMSHHDSMLVELLLTHNDTHEGIPLAQGVKRLVEFSVDVRTNAIERRDQNLLSDLLFGLECDQHWQNLPPDIRSWLVHRCCGRSNTLTAAQVKWTRSKFNLTSAQDAVQCVLRWSLSIGLQAAVAEYGRAVDQQYITTPNTYPSRKVLVGMPDRDRQVSSTAIKVGTGVLRQLQHAINITRMAIKLFVISLVADPELQRELDFVTAKQNTIVKRSARLIYSSVWLYCGAVQHAVIPWFLFHGRPTLDRLNSDMKGIKTVVGKRKVIIEGWSGISTCFIKPAESGSWKLFQYTGHHDTQPPHDDLKSLAAINIYGAHLVLKTREQYSSGNLARTFTYEYATHDPLRHKRLPFTRHCVQGDLEQQLVIYDEKGYTKSGSYFKDNNLIAFKYFYRKDARYEDELLRAEFNLAHIRMRVSWCFPPPEQAHKMDQWIPHSKVTEATFINERGVYRSTWSYHQKWYPIISTTLNGEEVDTPDMIKFDWFDILKKPHNVTFASDDPLLKFTTLKTNILTRALRLNIVRYPVSTASARSHLWKTWAGNRQYDAATIRWLDYMSLRSDSVLKPYWRHRDRGRLTAARKYLDQHADAILAQTDMDPEVSSRSSIAYKFGDLYSFGQGGDSRVTARNPSLQFVDTHNTLHVTAIDTGTWPIEGGGVSACRRDMVNGLDSIRWHVIAEAANDFGTPKFQIERNVESLSILPLWGLDFLTPSHGVFEDSLDSAVQQRWNHTSVKDIEENFLPILYSLVKCARAVNFEQRHVTEATEALIRLNAYFEKSRHWGQVWLSATVKKRWRELWLAEDIENTYPVSKWLDAELPSLDHLDGALDRWHRYLFIFSVPIPEKVPDVFQASHHFAGASYGILWKMLRGSSLHIWDHGISWREVTVTLSSAMSWDAPFVSSSLLSLSRMTSILTLYHADILLPCADFFNPDWETEHGTQGGTLQHRRLFARKIDPIVNGITGMEQFEPVKKIKTDRPTVVMLSHVRFIKDIKNAILAADIIVNDWGIKDYQLDIYGDLEKTPSYSAECKEILASKGLRDNVALRGLGKPSKVLENAWLFLNSSVSEGLPLAMGEAALTGVPIVCTDVGASFRVVTDPVTWKKFSAVVAPNDSHALAQAQIEVLALLGEWAEYADDESGDLSEPLPKLGMDRPSARDVVRITKRMYEKTEQRRALGMIGRKNVLESFSSERYLREHEQMLWIGKLRNPKNAPRGKSQRSSLSGGKEGGEWGFEGLGTGGFNDSTHSVASRLLSQA</sequence>
<feature type="transmembrane region" description="Helical" evidence="2">
    <location>
        <begin position="24"/>
        <end position="46"/>
    </location>
</feature>
<comment type="caution">
    <text evidence="3">The sequence shown here is derived from an EMBL/GenBank/DDBJ whole genome shotgun (WGS) entry which is preliminary data.</text>
</comment>
<feature type="transmembrane region" description="Helical" evidence="2">
    <location>
        <begin position="1323"/>
        <end position="1340"/>
    </location>
</feature>
<feature type="transmembrane region" description="Helical" evidence="2">
    <location>
        <begin position="1296"/>
        <end position="1317"/>
    </location>
</feature>
<feature type="region of interest" description="Disordered" evidence="1">
    <location>
        <begin position="2777"/>
        <end position="2826"/>
    </location>
</feature>
<feature type="transmembrane region" description="Helical" evidence="2">
    <location>
        <begin position="1036"/>
        <end position="1053"/>
    </location>
</feature>
<dbReference type="Pfam" id="PF13692">
    <property type="entry name" value="Glyco_trans_1_4"/>
    <property type="match status" value="1"/>
</dbReference>
<feature type="transmembrane region" description="Helical" evidence="2">
    <location>
        <begin position="977"/>
        <end position="1000"/>
    </location>
</feature>
<proteinExistence type="predicted"/>
<gene>
    <name evidence="3" type="ORF">LTR78_003846</name>
</gene>
<dbReference type="PANTHER" id="PTHR12526:SF604">
    <property type="entry name" value="TRANSFERASE, PUTATIVE (AFU_ORTHOLOGUE AFUA_4G14070)-RELATED"/>
    <property type="match status" value="1"/>
</dbReference>
<feature type="transmembrane region" description="Helical" evidence="2">
    <location>
        <begin position="1793"/>
        <end position="1815"/>
    </location>
</feature>
<feature type="compositionally biased region" description="Polar residues" evidence="1">
    <location>
        <begin position="2811"/>
        <end position="2826"/>
    </location>
</feature>
<protein>
    <recommendedName>
        <fullName evidence="5">Glycosyl transferase</fullName>
    </recommendedName>
</protein>
<dbReference type="EMBL" id="JAUTXT010000011">
    <property type="protein sequence ID" value="KAK3676096.1"/>
    <property type="molecule type" value="Genomic_DNA"/>
</dbReference>
<keyword evidence="4" id="KW-1185">Reference proteome</keyword>
<organism evidence="3 4">
    <name type="scientific">Recurvomyces mirabilis</name>
    <dbReference type="NCBI Taxonomy" id="574656"/>
    <lineage>
        <taxon>Eukaryota</taxon>
        <taxon>Fungi</taxon>
        <taxon>Dikarya</taxon>
        <taxon>Ascomycota</taxon>
        <taxon>Pezizomycotina</taxon>
        <taxon>Dothideomycetes</taxon>
        <taxon>Dothideomycetidae</taxon>
        <taxon>Mycosphaerellales</taxon>
        <taxon>Teratosphaeriaceae</taxon>
        <taxon>Recurvomyces</taxon>
    </lineage>
</organism>
<evidence type="ECO:0008006" key="5">
    <source>
        <dbReference type="Google" id="ProtNLM"/>
    </source>
</evidence>
<dbReference type="Gene3D" id="3.40.50.2000">
    <property type="entry name" value="Glycogen Phosphorylase B"/>
    <property type="match status" value="1"/>
</dbReference>
<keyword evidence="2" id="KW-0812">Transmembrane</keyword>
<feature type="transmembrane region" description="Helical" evidence="2">
    <location>
        <begin position="910"/>
        <end position="935"/>
    </location>
</feature>
<reference evidence="3" key="1">
    <citation type="submission" date="2023-07" db="EMBL/GenBank/DDBJ databases">
        <title>Black Yeasts Isolated from many extreme environments.</title>
        <authorList>
            <person name="Coleine C."/>
            <person name="Stajich J.E."/>
            <person name="Selbmann L."/>
        </authorList>
    </citation>
    <scope>NUCLEOTIDE SEQUENCE</scope>
    <source>
        <strain evidence="3">CCFEE 5485</strain>
    </source>
</reference>
<feature type="transmembrane region" description="Helical" evidence="2">
    <location>
        <begin position="1012"/>
        <end position="1030"/>
    </location>
</feature>
<evidence type="ECO:0000313" key="4">
    <source>
        <dbReference type="Proteomes" id="UP001274830"/>
    </source>
</evidence>
<feature type="compositionally biased region" description="Gly residues" evidence="1">
    <location>
        <begin position="2800"/>
        <end position="2810"/>
    </location>
</feature>
<keyword evidence="2" id="KW-0472">Membrane</keyword>
<name>A0AAE0WQQ6_9PEZI</name>
<evidence type="ECO:0000256" key="1">
    <source>
        <dbReference type="SAM" id="MobiDB-lite"/>
    </source>
</evidence>
<accession>A0AAE0WQQ6</accession>
<feature type="transmembrane region" description="Helical" evidence="2">
    <location>
        <begin position="1378"/>
        <end position="1396"/>
    </location>
</feature>
<dbReference type="SUPFAM" id="SSF53756">
    <property type="entry name" value="UDP-Glycosyltransferase/glycogen phosphorylase"/>
    <property type="match status" value="1"/>
</dbReference>
<dbReference type="PANTHER" id="PTHR12526">
    <property type="entry name" value="GLYCOSYLTRANSFERASE"/>
    <property type="match status" value="1"/>
</dbReference>
<evidence type="ECO:0000256" key="2">
    <source>
        <dbReference type="SAM" id="Phobius"/>
    </source>
</evidence>
<evidence type="ECO:0000313" key="3">
    <source>
        <dbReference type="EMBL" id="KAK3676096.1"/>
    </source>
</evidence>
<keyword evidence="2" id="KW-1133">Transmembrane helix</keyword>
<feature type="transmembrane region" description="Helical" evidence="2">
    <location>
        <begin position="947"/>
        <end position="971"/>
    </location>
</feature>